<protein>
    <submittedName>
        <fullName evidence="1">Transposase</fullName>
    </submittedName>
</protein>
<dbReference type="EMBL" id="PPEI02000001">
    <property type="protein sequence ID" value="PWN67805.1"/>
    <property type="molecule type" value="Genomic_DNA"/>
</dbReference>
<sequence length="108" mass="12786">MNTSQPNYKRIYTDILDKKFSHKKTECQKLLRKQKLSALDVIELNKIIYGQNTDGTEDNQKHRSYSSSDIIQMLDYQKKYNLNNTQLANHFKLSRNTVAKWIKDFGLK</sequence>
<name>A0A316X279_9FLAO</name>
<organism evidence="1 2">
    <name type="scientific">Chryseobacterium oncorhynchi</name>
    <dbReference type="NCBI Taxonomy" id="741074"/>
    <lineage>
        <taxon>Bacteria</taxon>
        <taxon>Pseudomonadati</taxon>
        <taxon>Bacteroidota</taxon>
        <taxon>Flavobacteriia</taxon>
        <taxon>Flavobacteriales</taxon>
        <taxon>Weeksellaceae</taxon>
        <taxon>Chryseobacterium group</taxon>
        <taxon>Chryseobacterium</taxon>
    </lineage>
</organism>
<accession>A0A316X279</accession>
<evidence type="ECO:0000313" key="2">
    <source>
        <dbReference type="Proteomes" id="UP000236182"/>
    </source>
</evidence>
<dbReference type="OrthoDB" id="1260127at2"/>
<comment type="caution">
    <text evidence="1">The sequence shown here is derived from an EMBL/GenBank/DDBJ whole genome shotgun (WGS) entry which is preliminary data.</text>
</comment>
<reference evidence="1" key="1">
    <citation type="submission" date="2018-04" db="EMBL/GenBank/DDBJ databases">
        <title>Draft Genome Sequences of Chryseobacterium lactis NCTC11390T isolated from milk, Chryseobacterium oncorhynchi 701B-08T from rainbow trout, and Chryseobacterium viscerum 687B-08T from diseased fish.</title>
        <authorList>
            <person name="Jeong J.-J."/>
            <person name="Lee Y.J."/>
            <person name="Pathiraja D."/>
            <person name="Park B."/>
            <person name="Choi I.-G."/>
            <person name="Kim K.D."/>
        </authorList>
    </citation>
    <scope>NUCLEOTIDE SEQUENCE [LARGE SCALE GENOMIC DNA]</scope>
    <source>
        <strain evidence="1">701B-08</strain>
    </source>
</reference>
<evidence type="ECO:0000313" key="1">
    <source>
        <dbReference type="EMBL" id="PWN67805.1"/>
    </source>
</evidence>
<gene>
    <name evidence="1" type="ORF">C1638_004200</name>
</gene>
<dbReference type="RefSeq" id="WP_109618471.1">
    <property type="nucleotide sequence ID" value="NZ_PPEI02000001.1"/>
</dbReference>
<keyword evidence="2" id="KW-1185">Reference proteome</keyword>
<dbReference type="Proteomes" id="UP000236182">
    <property type="component" value="Unassembled WGS sequence"/>
</dbReference>
<proteinExistence type="predicted"/>
<dbReference type="AlphaFoldDB" id="A0A316X279"/>